<proteinExistence type="predicted"/>
<gene>
    <name evidence="2" type="ORF">F511_28471</name>
</gene>
<organism evidence="2 3">
    <name type="scientific">Dorcoceras hygrometricum</name>
    <dbReference type="NCBI Taxonomy" id="472368"/>
    <lineage>
        <taxon>Eukaryota</taxon>
        <taxon>Viridiplantae</taxon>
        <taxon>Streptophyta</taxon>
        <taxon>Embryophyta</taxon>
        <taxon>Tracheophyta</taxon>
        <taxon>Spermatophyta</taxon>
        <taxon>Magnoliopsida</taxon>
        <taxon>eudicotyledons</taxon>
        <taxon>Gunneridae</taxon>
        <taxon>Pentapetalae</taxon>
        <taxon>asterids</taxon>
        <taxon>lamiids</taxon>
        <taxon>Lamiales</taxon>
        <taxon>Gesneriaceae</taxon>
        <taxon>Didymocarpoideae</taxon>
        <taxon>Trichosporeae</taxon>
        <taxon>Loxocarpinae</taxon>
        <taxon>Dorcoceras</taxon>
    </lineage>
</organism>
<dbReference type="AlphaFoldDB" id="A0A2Z7D3D6"/>
<accession>A0A2Z7D3D6</accession>
<name>A0A2Z7D3D6_9LAMI</name>
<reference evidence="2 3" key="1">
    <citation type="journal article" date="2015" name="Proc. Natl. Acad. Sci. U.S.A.">
        <title>The resurrection genome of Boea hygrometrica: A blueprint for survival of dehydration.</title>
        <authorList>
            <person name="Xiao L."/>
            <person name="Yang G."/>
            <person name="Zhang L."/>
            <person name="Yang X."/>
            <person name="Zhao S."/>
            <person name="Ji Z."/>
            <person name="Zhou Q."/>
            <person name="Hu M."/>
            <person name="Wang Y."/>
            <person name="Chen M."/>
            <person name="Xu Y."/>
            <person name="Jin H."/>
            <person name="Xiao X."/>
            <person name="Hu G."/>
            <person name="Bao F."/>
            <person name="Hu Y."/>
            <person name="Wan P."/>
            <person name="Li L."/>
            <person name="Deng X."/>
            <person name="Kuang T."/>
            <person name="Xiang C."/>
            <person name="Zhu J.K."/>
            <person name="Oliver M.J."/>
            <person name="He Y."/>
        </authorList>
    </citation>
    <scope>NUCLEOTIDE SEQUENCE [LARGE SCALE GENOMIC DNA]</scope>
    <source>
        <strain evidence="3">cv. XS01</strain>
    </source>
</reference>
<dbReference type="EMBL" id="KQ989609">
    <property type="protein sequence ID" value="KZV54102.1"/>
    <property type="molecule type" value="Genomic_DNA"/>
</dbReference>
<dbReference type="Proteomes" id="UP000250235">
    <property type="component" value="Unassembled WGS sequence"/>
</dbReference>
<keyword evidence="3" id="KW-1185">Reference proteome</keyword>
<evidence type="ECO:0000313" key="3">
    <source>
        <dbReference type="Proteomes" id="UP000250235"/>
    </source>
</evidence>
<evidence type="ECO:0000256" key="1">
    <source>
        <dbReference type="SAM" id="MobiDB-lite"/>
    </source>
</evidence>
<evidence type="ECO:0000313" key="2">
    <source>
        <dbReference type="EMBL" id="KZV54102.1"/>
    </source>
</evidence>
<feature type="region of interest" description="Disordered" evidence="1">
    <location>
        <begin position="108"/>
        <end position="134"/>
    </location>
</feature>
<protein>
    <submittedName>
        <fullName evidence="2">Brefeldin A-inhibited guanine nucleotide-exchange protein</fullName>
    </submittedName>
</protein>
<sequence>MSLRRFRSCQNSSALLVQTDGGLVFPVVDLIKEGLPPPTLKCQIPCESGRSQTPASPKSNTGEFKALQPLKILSVNSVGTYVTENKFVSTAAEKVTEEPVVAKVVPAASKRRPAPAAEPMAKKRRTTVGELLPQ</sequence>
<feature type="compositionally biased region" description="Low complexity" evidence="1">
    <location>
        <begin position="108"/>
        <end position="119"/>
    </location>
</feature>